<dbReference type="GO" id="GO:0016747">
    <property type="term" value="F:acyltransferase activity, transferring groups other than amino-acyl groups"/>
    <property type="evidence" value="ECO:0007669"/>
    <property type="project" value="InterPro"/>
</dbReference>
<dbReference type="SUPFAM" id="SSF55729">
    <property type="entry name" value="Acyl-CoA N-acyltransferases (Nat)"/>
    <property type="match status" value="1"/>
</dbReference>
<dbReference type="InterPro" id="IPR016181">
    <property type="entry name" value="Acyl_CoA_acyltransferase"/>
</dbReference>
<evidence type="ECO:0000313" key="2">
    <source>
        <dbReference type="EMBL" id="SET18793.1"/>
    </source>
</evidence>
<dbReference type="PROSITE" id="PS51186">
    <property type="entry name" value="GNAT"/>
    <property type="match status" value="1"/>
</dbReference>
<dbReference type="Pfam" id="PF00583">
    <property type="entry name" value="Acetyltransf_1"/>
    <property type="match status" value="1"/>
</dbReference>
<dbReference type="STRING" id="930131.SAMN05216389_106230"/>
<reference evidence="2 3" key="1">
    <citation type="submission" date="2016-10" db="EMBL/GenBank/DDBJ databases">
        <authorList>
            <person name="de Groot N.N."/>
        </authorList>
    </citation>
    <scope>NUCLEOTIDE SEQUENCE [LARGE SCALE GENOMIC DNA]</scope>
    <source>
        <strain evidence="2 3">IBRC-M 10780</strain>
    </source>
</reference>
<dbReference type="RefSeq" id="WP_244513452.1">
    <property type="nucleotide sequence ID" value="NZ_FOHE01000006.1"/>
</dbReference>
<organism evidence="2 3">
    <name type="scientific">Oceanobacillus limi</name>
    <dbReference type="NCBI Taxonomy" id="930131"/>
    <lineage>
        <taxon>Bacteria</taxon>
        <taxon>Bacillati</taxon>
        <taxon>Bacillota</taxon>
        <taxon>Bacilli</taxon>
        <taxon>Bacillales</taxon>
        <taxon>Bacillaceae</taxon>
        <taxon>Oceanobacillus</taxon>
    </lineage>
</organism>
<feature type="domain" description="N-acetyltransferase" evidence="1">
    <location>
        <begin position="2"/>
        <end position="155"/>
    </location>
</feature>
<proteinExistence type="predicted"/>
<evidence type="ECO:0000313" key="3">
    <source>
        <dbReference type="Proteomes" id="UP000198618"/>
    </source>
</evidence>
<dbReference type="Gene3D" id="3.40.630.30">
    <property type="match status" value="1"/>
</dbReference>
<dbReference type="Proteomes" id="UP000198618">
    <property type="component" value="Unassembled WGS sequence"/>
</dbReference>
<gene>
    <name evidence="2" type="ORF">SAMN05216389_106230</name>
</gene>
<dbReference type="InterPro" id="IPR000182">
    <property type="entry name" value="GNAT_dom"/>
</dbReference>
<name>A0A1I0CI31_9BACI</name>
<keyword evidence="3" id="KW-1185">Reference proteome</keyword>
<accession>A0A1I0CI31</accession>
<keyword evidence="2" id="KW-0808">Transferase</keyword>
<dbReference type="CDD" id="cd04301">
    <property type="entry name" value="NAT_SF"/>
    <property type="match status" value="1"/>
</dbReference>
<dbReference type="AlphaFoldDB" id="A0A1I0CI31"/>
<evidence type="ECO:0000259" key="1">
    <source>
        <dbReference type="PROSITE" id="PS51186"/>
    </source>
</evidence>
<dbReference type="EMBL" id="FOHE01000006">
    <property type="protein sequence ID" value="SET18793.1"/>
    <property type="molecule type" value="Genomic_DNA"/>
</dbReference>
<protein>
    <submittedName>
        <fullName evidence="2">Acetyltransferase (GNAT) family protein</fullName>
    </submittedName>
</protein>
<sequence>MIELEKATVQDAAIIYNCQVKSFRPLLEKYKDYDHSPANETIERAVERINNPQGGFYKIMMNNNLVGAICIYWKNNDAFWISPMFILPSYQGKGIAQKTLQLVEEMFPHAKSWELSTLLEEKRNCYLYEKVGYKRTEVSKKVNERATLIFYKKIC</sequence>